<protein>
    <submittedName>
        <fullName evidence="6">Paired amphipathic helix</fullName>
    </submittedName>
</protein>
<keyword evidence="3 4" id="KW-0539">Nucleus</keyword>
<feature type="region of interest" description="Disordered" evidence="5">
    <location>
        <begin position="1"/>
        <end position="67"/>
    </location>
</feature>
<proteinExistence type="predicted"/>
<evidence type="ECO:0000256" key="2">
    <source>
        <dbReference type="ARBA" id="ARBA00022491"/>
    </source>
</evidence>
<accession>A0AA39JV59</accession>
<keyword evidence="2" id="KW-0678">Repressor</keyword>
<dbReference type="InterPro" id="IPR039774">
    <property type="entry name" value="Sin3-like"/>
</dbReference>
<dbReference type="Gene3D" id="1.20.1160.11">
    <property type="entry name" value="Paired amphipathic helix"/>
    <property type="match status" value="1"/>
</dbReference>
<dbReference type="AlphaFoldDB" id="A0AA39JV59"/>
<dbReference type="PANTHER" id="PTHR12346:SF0">
    <property type="entry name" value="SIN3A, ISOFORM G"/>
    <property type="match status" value="1"/>
</dbReference>
<evidence type="ECO:0000256" key="5">
    <source>
        <dbReference type="SAM" id="MobiDB-lite"/>
    </source>
</evidence>
<dbReference type="PANTHER" id="PTHR12346">
    <property type="entry name" value="SIN3B-RELATED"/>
    <property type="match status" value="1"/>
</dbReference>
<reference evidence="6" key="1">
    <citation type="submission" date="2023-06" db="EMBL/GenBank/DDBJ databases">
        <authorList>
            <consortium name="Lawrence Berkeley National Laboratory"/>
            <person name="Ahrendt S."/>
            <person name="Sahu N."/>
            <person name="Indic B."/>
            <person name="Wong-Bajracharya J."/>
            <person name="Merenyi Z."/>
            <person name="Ke H.-M."/>
            <person name="Monk M."/>
            <person name="Kocsube S."/>
            <person name="Drula E."/>
            <person name="Lipzen A."/>
            <person name="Balint B."/>
            <person name="Henrissat B."/>
            <person name="Andreopoulos B."/>
            <person name="Martin F.M."/>
            <person name="Harder C.B."/>
            <person name="Rigling D."/>
            <person name="Ford K.L."/>
            <person name="Foster G.D."/>
            <person name="Pangilinan J."/>
            <person name="Papanicolaou A."/>
            <person name="Barry K."/>
            <person name="LaButti K."/>
            <person name="Viragh M."/>
            <person name="Koriabine M."/>
            <person name="Yan M."/>
            <person name="Riley R."/>
            <person name="Champramary S."/>
            <person name="Plett K.L."/>
            <person name="Tsai I.J."/>
            <person name="Slot J."/>
            <person name="Sipos G."/>
            <person name="Plett J."/>
            <person name="Nagy L.G."/>
            <person name="Grigoriev I.V."/>
        </authorList>
    </citation>
    <scope>NUCLEOTIDE SEQUENCE</scope>
    <source>
        <strain evidence="6">CCBAS 213</strain>
    </source>
</reference>
<dbReference type="InterPro" id="IPR003822">
    <property type="entry name" value="PAH"/>
</dbReference>
<evidence type="ECO:0000313" key="7">
    <source>
        <dbReference type="Proteomes" id="UP001175211"/>
    </source>
</evidence>
<feature type="compositionally biased region" description="Polar residues" evidence="5">
    <location>
        <begin position="35"/>
        <end position="48"/>
    </location>
</feature>
<evidence type="ECO:0000256" key="4">
    <source>
        <dbReference type="PROSITE-ProRule" id="PRU00810"/>
    </source>
</evidence>
<dbReference type="Pfam" id="PF02671">
    <property type="entry name" value="PAH"/>
    <property type="match status" value="1"/>
</dbReference>
<comment type="caution">
    <text evidence="6">The sequence shown here is derived from an EMBL/GenBank/DDBJ whole genome shotgun (WGS) entry which is preliminary data.</text>
</comment>
<evidence type="ECO:0000313" key="6">
    <source>
        <dbReference type="EMBL" id="KAK0449530.1"/>
    </source>
</evidence>
<dbReference type="FunFam" id="1.20.1160.11:FF:000001">
    <property type="entry name" value="Paired amphipathic helix protein Sin3"/>
    <property type="match status" value="1"/>
</dbReference>
<gene>
    <name evidence="6" type="ORF">EV420DRAFT_773602</name>
</gene>
<dbReference type="GO" id="GO:0070822">
    <property type="term" value="C:Sin3-type complex"/>
    <property type="evidence" value="ECO:0007669"/>
    <property type="project" value="TreeGrafter"/>
</dbReference>
<organism evidence="6 7">
    <name type="scientific">Armillaria tabescens</name>
    <name type="common">Ringless honey mushroom</name>
    <name type="synonym">Agaricus tabescens</name>
    <dbReference type="NCBI Taxonomy" id="1929756"/>
    <lineage>
        <taxon>Eukaryota</taxon>
        <taxon>Fungi</taxon>
        <taxon>Dikarya</taxon>
        <taxon>Basidiomycota</taxon>
        <taxon>Agaricomycotina</taxon>
        <taxon>Agaricomycetes</taxon>
        <taxon>Agaricomycetidae</taxon>
        <taxon>Agaricales</taxon>
        <taxon>Marasmiineae</taxon>
        <taxon>Physalacriaceae</taxon>
        <taxon>Desarmillaria</taxon>
    </lineage>
</organism>
<dbReference type="Proteomes" id="UP001175211">
    <property type="component" value="Unassembled WGS sequence"/>
</dbReference>
<dbReference type="EMBL" id="JAUEPS010000038">
    <property type="protein sequence ID" value="KAK0449530.1"/>
    <property type="molecule type" value="Genomic_DNA"/>
</dbReference>
<dbReference type="SUPFAM" id="SSF47762">
    <property type="entry name" value="PAH2 domain"/>
    <property type="match status" value="1"/>
</dbReference>
<evidence type="ECO:0000256" key="3">
    <source>
        <dbReference type="ARBA" id="ARBA00023242"/>
    </source>
</evidence>
<dbReference type="RefSeq" id="XP_060326822.1">
    <property type="nucleotide sequence ID" value="XM_060483413.1"/>
</dbReference>
<sequence>MDIDIKPIASPPVTTRRTALPYPGNTDGPPPKPNIPTQTTGEEANGNGTLKLVTPTSLPGKAAAGPSSGLTLPEAEWSLHITDALSYLDTLRVQFKDNPEVYNHFLDIMKDFRTQAVDIPGTMQRVVRLFHGYPMLIRGFNTFLPTGYRIDLSADPNTVTITIPQGNY</sequence>
<name>A0AA39JV59_ARMTA</name>
<keyword evidence="7" id="KW-1185">Reference proteome</keyword>
<dbReference type="GO" id="GO:0003714">
    <property type="term" value="F:transcription corepressor activity"/>
    <property type="evidence" value="ECO:0007669"/>
    <property type="project" value="InterPro"/>
</dbReference>
<dbReference type="PROSITE" id="PS51477">
    <property type="entry name" value="PAH"/>
    <property type="match status" value="1"/>
</dbReference>
<dbReference type="GO" id="GO:0000122">
    <property type="term" value="P:negative regulation of transcription by RNA polymerase II"/>
    <property type="evidence" value="ECO:0007669"/>
    <property type="project" value="TreeGrafter"/>
</dbReference>
<evidence type="ECO:0000256" key="1">
    <source>
        <dbReference type="ARBA" id="ARBA00004123"/>
    </source>
</evidence>
<dbReference type="GeneID" id="85366961"/>
<comment type="subcellular location">
    <subcellularLocation>
        <location evidence="1 4">Nucleus</location>
    </subcellularLocation>
</comment>
<dbReference type="InterPro" id="IPR036600">
    <property type="entry name" value="PAH_sf"/>
</dbReference>